<comment type="caution">
    <text evidence="3">The sequence shown here is derived from an EMBL/GenBank/DDBJ whole genome shotgun (WGS) entry which is preliminary data.</text>
</comment>
<dbReference type="InterPro" id="IPR011049">
    <property type="entry name" value="Serralysin-like_metalloprot_C"/>
</dbReference>
<accession>A0ABT4YQM8</accession>
<dbReference type="EMBL" id="JAQLOI010000001">
    <property type="protein sequence ID" value="MDB1123866.1"/>
    <property type="molecule type" value="Genomic_DNA"/>
</dbReference>
<organism evidence="3 4">
    <name type="scientific">Vibrio algarum</name>
    <dbReference type="NCBI Taxonomy" id="3020714"/>
    <lineage>
        <taxon>Bacteria</taxon>
        <taxon>Pseudomonadati</taxon>
        <taxon>Pseudomonadota</taxon>
        <taxon>Gammaproteobacteria</taxon>
        <taxon>Vibrionales</taxon>
        <taxon>Vibrionaceae</taxon>
        <taxon>Vibrio</taxon>
    </lineage>
</organism>
<keyword evidence="4" id="KW-1185">Reference proteome</keyword>
<gene>
    <name evidence="3" type="ORF">PGX00_09455</name>
</gene>
<evidence type="ECO:0000313" key="3">
    <source>
        <dbReference type="EMBL" id="MDB1123866.1"/>
    </source>
</evidence>
<reference evidence="3 4" key="1">
    <citation type="submission" date="2023-01" db="EMBL/GenBank/DDBJ databases">
        <title>Vibrio sp. KJ40-1 sp.nov, isolated from marine algae.</title>
        <authorList>
            <person name="Butt M."/>
            <person name="Kim J.M.J."/>
            <person name="Jeon C.O.C."/>
        </authorList>
    </citation>
    <scope>NUCLEOTIDE SEQUENCE [LARGE SCALE GENOMIC DNA]</scope>
    <source>
        <strain evidence="3 4">KJ40-1</strain>
    </source>
</reference>
<keyword evidence="1" id="KW-0106">Calcium</keyword>
<dbReference type="InterPro" id="IPR047777">
    <property type="entry name" value="LapA-like_RM"/>
</dbReference>
<name>A0ABT4YQM8_9VIBR</name>
<evidence type="ECO:0000313" key="4">
    <source>
        <dbReference type="Proteomes" id="UP001210678"/>
    </source>
</evidence>
<dbReference type="InterPro" id="IPR001343">
    <property type="entry name" value="Hemolysn_Ca-bd"/>
</dbReference>
<dbReference type="NCBIfam" id="NF033682">
    <property type="entry name" value="retention_LapA"/>
    <property type="match status" value="1"/>
</dbReference>
<dbReference type="InterPro" id="IPR019960">
    <property type="entry name" value="T1SS_VCA0849"/>
</dbReference>
<evidence type="ECO:0000256" key="1">
    <source>
        <dbReference type="ARBA" id="ARBA00022837"/>
    </source>
</evidence>
<dbReference type="Proteomes" id="UP001210678">
    <property type="component" value="Unassembled WGS sequence"/>
</dbReference>
<evidence type="ECO:0000256" key="2">
    <source>
        <dbReference type="SAM" id="MobiDB-lite"/>
    </source>
</evidence>
<protein>
    <submittedName>
        <fullName evidence="3">Retention module-containing protein</fullName>
    </submittedName>
</protein>
<dbReference type="SUPFAM" id="SSF51120">
    <property type="entry name" value="beta-Roll"/>
    <property type="match status" value="1"/>
</dbReference>
<sequence>MNEQILAVSAVIESSTGSAILVRPGEAAKLAEAGMQLIPQDILITPKNAEVIVQINGQQVLIDKNCVSCLTPQALNNGQNIAIAPISGDVTVDPSAVANELAILEGDEIANIQAAILDGIDPTLELEAAAAGGQAATSANGGFVTIDYTYVESLASTFFQTQGQQAEQIEEDEDTPIVRPGEGGEQGTSSITEGTLNTASALQSSTIVTTVNAGNRPLDPSSFTFETVSLEALLAELNSEVTSSGEPVVFSFDEASNSIIGVQGDVTIITFSLVSNSVGANVELSLTTTLEQPIDHNTPLGNAGLVRFTDNNLSIDFAIQGQDTNSNGLLSPVVLTPTIIDGQAQTAENVDIVYTETKELNPENPVNFEGTAINIGSDYLQDIRFDDEITALFDSVLTNNQSLEAVLSDDGRTLSVFVVGEPENRVLDATISLDGSYTITQYQVLEQLNDLDDILSLPLPITSVDFDGDTVTNTINYQIVDGSDAVALNPDSQVIFTELTTLDGSVNNAISESGSAGFVAGTDSIESVVWDISQETILFLDNMTTNDGKTSWTLSPDGKTILVQREVDGADVLELKIEDLEGNYTVRQFLSIDQDISQNDGDDISNSGSQLDLTLLATDADGDKTFAKANITILDGQSITIGNDSSSISLTEIIGLDGSETNAISSSDSLEFSQGTDAIERVEWAISDAASQMFEALTSKGNDTSWELIDEDRTIRVFVTENGVELDVLVISLSDDNSGSYQVTQFLPIDQNLQSNINQFVLTAMATDTDGSQVSSDVTVALNDGVDTQLTNSRVTLTEQLDSAGNFDSANGTTSGTTNIIQGVDGSEISIDLITDVSNWTSQGKALQEITSADGNTITLVTQDGQTPVLSLVFNPVTGGYDVTQSLPIDQVSGSGSKLTFKVTADSTDDNDKTANIVVNIKDGVDTQLTNSRVTLTEQLDSAGNFDSANGTTSGTTNIIQGVDGSEISIDLITDVSNWTSQGKALQEITSADGNTITLVTQDGQTPVLSLVFNPVTGGYDVTQSLPIDQVSGSGSKLTFKVTADSTDDNDKTANIVVNIKDGVDTQLTNSRVTLTEQLDSAGNFDSANGTTSGTTNIIQGVDGSEISIDLITDVSNWTSQGKALQEITSADGNTITLVAQDGQTPVLSLVFNPVTGGYDVTQSLPIDQVSGSGSKLTFKVTADSTDDNDKTANIVVNIKDGVDTQLTNSSVTLTEQLDSAGNFDSANGTIAGTTNIVQGVDGSEISIDLITDVSNWTSQGKALQEITSADGNTITLVTQDGQTPVLSLVFNPVTGGYDVTQSLPIDQVSGSGSKLTFKVTADSTDDNDKTANIVVNIKDGVDTQLTNSRVTLTEQLDSAGNFDSANGTTAGTTNIVQGVDGSEISIDLITDVSNWTSQGKALQEITSADGNTITLVTQDGQTPVLSLVFNPVTGGYDVTQSLPIDQVSGSGSKLTFKVTADSTDDNDKTANIVVNIKDGVDTQLTNSSVTLTEQLDSAGNFDSANGTTSGTTNIIQGVDGSEISIDLITDVSNWTSQGKALQEITSADGNTITLVTQDGQTPVLSLVFNPVTGGYDVTQSLPIDQVSGSGSKLTFKVTADSTDDNDKTANIVVNIKDGVDTQLTNSSVTLTEQLDSAGNFDSANGTTAGTTNIVQGVDGSEISIDLITDVSNWTSQGKALQEITSADGNTITLVTQDGQTPVLNLVFNPVTGGYDVTQSLPIDQVSGSGSKLTFKVTADSTDDNDKTANIVVNIKDGVDTQLTNSRVTLTEQLDSAGNFDSTNGTTSGTTNIIQGVDGSEISIVLSTDVSGWTSNGDALTLLPTTDNGNTFTFVTANNTSNPVLVLKFNNETGGYEVTQYQAIDQEDGKGSNLKFTVTADSTDDADKSATINIKIKDGENPEVIVNQDASLTESTNMSQSTPAKVTIDELVTFDKGVDAIDMVAIELTTDISSLTSSGELLTSSTVGSTFTLYLDGTTTKVLEATLDEITGDLKVDQYLPLDNPANNKIALNFKVTATDTDGDSDSARFGLTLLDGQDPEINSISKLTVSEIGSNSRSDSTTIILEASSDNIKSFDIDIDNVSFVAENGDLITGLTSGGREITFQQIADGFVGVIDLNDDANNPDYQNVIELTVISDYTDPNFGKVTFSIVAPIDHPGDNTDKITLTVPVSATDFDSDTSEQIGLLIDIVDQVPTLRDRTLTVDEGDSIDNIQMFIDKGMDGASITDITSSDAATLKLDGQESISVSGTTQSIIVSMKESDGQWQEIGTLTVKSNGKVSFSANSSVENLVGDVVAKLIVTATDSDGDQDQSDLTLVIKDQVSSLLETNIVGKEDSGQLIVPNDNYGSSDNPPIGVLLTVNVGDIDANESVSSITIVDPEGGAFYYYDGSNYIKIDGNEISGTQLTTSSNNVDQLSITNIFFIPDRHFSTDASGIQADVTVTISRQLINADGTTSTIYESVSSEINVVVQGIADTPEWLDSFEENPIGVEDSSSVKLDFGAFTQDQVTGNTPETINYELEFTTIPNLHVLETVDGTEISPDPDGIYRFTSDEIDNVYINSADNFSGQIELTVKAISNEPESNAVIPTAESTNTIIVDIKPVADDATLEVERVNVIEDNAFQLKDHITVVELDDLTDSSEQAYIELIDLPEGSYFSYKDTDSTQITLIVDDNGKGVKVDSDGNVIDPTAAPIDLIFSYDVIQDEYTTITPPLDSNVDFDFNVKLTIVDEANLQSDPDATDTNNTIAEKTIHVDIKGVADLPAIGTESTNQWIIDQATGEIRTSTPIDEYTGQSIGDADGEYQGAKLDFSVVSGELGDHEGLLGRSETISVVISDDGSNGDYKIIDINTGNEISLTYIGTENGKPKYEANIDNADVMIVPAENNTDDIHLTAKIIVTENDGDQTVVEKNIVIEVTPVISGFENPLTGDNSFINQVSVSEDSDINVRWYPRSDQQQLADNDELDVEDNEYVTKLELESITDRSDIDMTILVSGDYLVTYLDGSPVQTVSIGNQSYYSFTADSSIIIEAKDGGALTAANLKITANLPEDSTEDFTLETKVTIAETDVDTLDVNGEPIVSEATYNGAVNVSVAPVVEANTELDLNTSLTPSDVNGESVYTITDGSISFSRNSEDTSADVGVGVKQDLDADSDEKVDQIVVEFDFGLDKDALNDPNHPDHAAVLADFEYLIDQLYVTGAINNGDGTWTITDEDLFSIHAPDGLLDSNGDPVVVDVIIHTEVVDYVTSYETENSSPVQKDTTITLQFTKPATGFETKAASGSIEPSTVVTGAEDTQIELKDFLSGKVVFTDLGLLSDGNSGINDEIALVFDFSSAPAGTGISFGTSGGEDNFDNGLYTAVINVGDIDLTTGLLSDEALTGLMLNLPEDYAGEFTLPVAIVVTDLDSGDETQSTLNIPVRISPVVDGLDETNFVDGDESGEYAIVQTVTDADFTNAQESKPTVIADNTAYEDSAIKLNLNHLNWEDNDTDQSRGIESFQSITLTPPLGSGSLSVDNSAYSDNVTIDANTGAITIIASNGITIETVLENIIFTPKTDFSGSVELTLTGTIVDSTSFVSANDGAFTPLPDDTAVDNSYSATISFDVVSVVDDVAVKANNIKGTEDNVIRLDNLKFTLGDVDQSEEFVSFKITDVPDDFQIKSLGNNFSVKNNGDGEWSIQIRADLGIEATLDNVVIVPAEDFSGTVNLGYSVYVQEKDTEVPRETSGTFEVNIAAVGDDIDTRIDSSPSGIEGGQVIIQIDASVIDNENSIDPGSNYNENSPETVYIKIDNVPELVQVTLPGISTDDYTAIAEVVNGVYTGSWIITTTLQEVTSIALDLANTDYNNDYWSSDSAEITVNVYADDNGSRGQVSTGVVSLDITPINDAPTLTLPSDVVGDEDTAINITSIVIADPDQFDDSDPDVDGHQDGTYTVTLSNSDGVLSISDEAKSAFPNVVITTVSGELTLSGNIADINDLLSGNYTGATAGSEGIIFTPNSNFNGNTNIAVSVDDNGNNGTGDADHTFDSQFEVSVTPINDTPTLTLPTNVEVDEDTTVNITSLVIGDVDQLDDTYDQNGEYTVILTNTDGVLSISDQAQSAFPNIVVSTLSGELTLSGNITDINDLLAGNYTGATSGSEGVIFTPNSDFNGDTSITVSVDDNGNNGTGTAASKFESQFNVTVNAVNDAPENTLFDSLSVTEGSITKLVGLSVDDSDYASRPDTTPITVTLSTLHGELTAQIPNSLLNTTVDSSNPNQIIIKGPISEVNQLLSAKEGNEGIFYSVSSSNTETTDTFTMVTNDGGNYDSVGTTILEDTDTAGITIAPVVSGVPQLELALQTQQIRTNVSSTLAGVGIPLIGLNASLVSASADTQDTQESVIIRISDLPDTATVTGATLSDGSWIIDAANLDSAEIHGLTTSAVLSIVAIAEEPNATSVESSVTTVNIVVDGDSIIGDENTNESDPLLIVASNDDTTLIGTSSADILVGGTGEDTFTGGAGADEFVWTETNLNNNVDTILDFSTADNDTINLLDLLDTGETLEAFLQDHVTATIVDHDTVGDGKDVNLEIQVDGLNSPQNILLEGMGELYSSATDVLSAMLQDHVFKD</sequence>
<dbReference type="Pfam" id="PF00353">
    <property type="entry name" value="HemolysinCabind"/>
    <property type="match status" value="1"/>
</dbReference>
<proteinExistence type="predicted"/>
<dbReference type="NCBIfam" id="TIGR03661">
    <property type="entry name" value="T1SS_VCA0849"/>
    <property type="match status" value="1"/>
</dbReference>
<dbReference type="RefSeq" id="WP_272135582.1">
    <property type="nucleotide sequence ID" value="NZ_JAQLOI010000001.1"/>
</dbReference>
<feature type="region of interest" description="Disordered" evidence="2">
    <location>
        <begin position="168"/>
        <end position="191"/>
    </location>
</feature>